<dbReference type="PANTHER" id="PTHR13504:SF38">
    <property type="entry name" value="FIDO DOMAIN-CONTAINING PROTEIN"/>
    <property type="match status" value="1"/>
</dbReference>
<organism evidence="2 3">
    <name type="scientific">Ruminococcus turbiniformis</name>
    <dbReference type="NCBI Taxonomy" id="2881258"/>
    <lineage>
        <taxon>Bacteria</taxon>
        <taxon>Bacillati</taxon>
        <taxon>Bacillota</taxon>
        <taxon>Clostridia</taxon>
        <taxon>Eubacteriales</taxon>
        <taxon>Oscillospiraceae</taxon>
        <taxon>Ruminococcus</taxon>
    </lineage>
</organism>
<dbReference type="Proteomes" id="UP001198151">
    <property type="component" value="Unassembled WGS sequence"/>
</dbReference>
<dbReference type="PROSITE" id="PS51459">
    <property type="entry name" value="FIDO"/>
    <property type="match status" value="1"/>
</dbReference>
<gene>
    <name evidence="2" type="ORF">LKD70_10825</name>
</gene>
<keyword evidence="3" id="KW-1185">Reference proteome</keyword>
<dbReference type="EMBL" id="JAJEQX010000018">
    <property type="protein sequence ID" value="MCC2254904.1"/>
    <property type="molecule type" value="Genomic_DNA"/>
</dbReference>
<dbReference type="InterPro" id="IPR003812">
    <property type="entry name" value="Fido"/>
</dbReference>
<dbReference type="Gene3D" id="1.10.3290.10">
    <property type="entry name" value="Fido-like domain"/>
    <property type="match status" value="1"/>
</dbReference>
<feature type="domain" description="Fido" evidence="1">
    <location>
        <begin position="101"/>
        <end position="242"/>
    </location>
</feature>
<evidence type="ECO:0000313" key="2">
    <source>
        <dbReference type="EMBL" id="MCC2254904.1"/>
    </source>
</evidence>
<protein>
    <submittedName>
        <fullName evidence="2">Fic family protein</fullName>
    </submittedName>
</protein>
<reference evidence="2 3" key="1">
    <citation type="submission" date="2021-10" db="EMBL/GenBank/DDBJ databases">
        <title>Anaerobic single-cell dispensing facilitates the cultivation of human gut bacteria.</title>
        <authorList>
            <person name="Afrizal A."/>
        </authorList>
    </citation>
    <scope>NUCLEOTIDE SEQUENCE [LARGE SCALE GENOMIC DNA]</scope>
    <source>
        <strain evidence="2 3">CLA-AA-H200</strain>
    </source>
</reference>
<proteinExistence type="predicted"/>
<dbReference type="RefSeq" id="WP_227708040.1">
    <property type="nucleotide sequence ID" value="NZ_JAJEQX010000018.1"/>
</dbReference>
<dbReference type="Pfam" id="PF02661">
    <property type="entry name" value="Fic"/>
    <property type="match status" value="1"/>
</dbReference>
<evidence type="ECO:0000259" key="1">
    <source>
        <dbReference type="PROSITE" id="PS51459"/>
    </source>
</evidence>
<name>A0ABS8FZ52_9FIRM</name>
<dbReference type="InterPro" id="IPR040198">
    <property type="entry name" value="Fido_containing"/>
</dbReference>
<dbReference type="InterPro" id="IPR036597">
    <property type="entry name" value="Fido-like_dom_sf"/>
</dbReference>
<dbReference type="SUPFAM" id="SSF140931">
    <property type="entry name" value="Fic-like"/>
    <property type="match status" value="1"/>
</dbReference>
<dbReference type="PANTHER" id="PTHR13504">
    <property type="entry name" value="FIDO DOMAIN-CONTAINING PROTEIN DDB_G0283145"/>
    <property type="match status" value="1"/>
</dbReference>
<accession>A0ABS8FZ52</accession>
<evidence type="ECO:0000313" key="3">
    <source>
        <dbReference type="Proteomes" id="UP001198151"/>
    </source>
</evidence>
<sequence>MRKQCVNEKKPSYESIVKEWQNRKIEDMEDLEIALSNFRILFAYNSNRIENPATTYHDTREIFENGRLQNYTGDLRTVFELQNQKESMQFIMKKIVERHPLDEGLVKEIHKRLMKGCYDQTRYDKGERPGSYKLHDYVVGDEVGVSSEDVSEEIEELCNEVNSYQGKDILTAAAFFYLSFESIHPFADGNGRVGRTLLNYYLMVHGYPPTIIYDEDKRDYYMALAIFDKTGKIDGFIAFLKEQTVKTWTRKTNRPSLRDIQE</sequence>
<comment type="caution">
    <text evidence="2">The sequence shown here is derived from an EMBL/GenBank/DDBJ whole genome shotgun (WGS) entry which is preliminary data.</text>
</comment>